<keyword evidence="3" id="KW-1185">Reference proteome</keyword>
<evidence type="ECO:0000313" key="2">
    <source>
        <dbReference type="EMBL" id="ELZ01256.1"/>
    </source>
</evidence>
<dbReference type="Proteomes" id="UP000011591">
    <property type="component" value="Unassembled WGS sequence"/>
</dbReference>
<dbReference type="RefSeq" id="WP_006667039.1">
    <property type="nucleotide sequence ID" value="NZ_AOIP01000047.1"/>
</dbReference>
<keyword evidence="1" id="KW-1133">Transmembrane helix</keyword>
<reference evidence="2 3" key="1">
    <citation type="journal article" date="2014" name="PLoS Genet.">
        <title>Phylogenetically driven sequencing of extremely halophilic archaea reveals strategies for static and dynamic osmo-response.</title>
        <authorList>
            <person name="Becker E.A."/>
            <person name="Seitzer P.M."/>
            <person name="Tritt A."/>
            <person name="Larsen D."/>
            <person name="Krusor M."/>
            <person name="Yao A.I."/>
            <person name="Wu D."/>
            <person name="Madern D."/>
            <person name="Eisen J.A."/>
            <person name="Darling A.E."/>
            <person name="Facciotti M.T."/>
        </authorList>
    </citation>
    <scope>NUCLEOTIDE SEQUENCE [LARGE SCALE GENOMIC DNA]</scope>
    <source>
        <strain evidence="2 3">DSM 13077</strain>
    </source>
</reference>
<comment type="caution">
    <text evidence="2">The sequence shown here is derived from an EMBL/GenBank/DDBJ whole genome shotgun (WGS) entry which is preliminary data.</text>
</comment>
<feature type="transmembrane region" description="Helical" evidence="1">
    <location>
        <begin position="30"/>
        <end position="63"/>
    </location>
</feature>
<dbReference type="PATRIC" id="fig|1227491.4.peg.3720"/>
<dbReference type="AlphaFoldDB" id="M0ARB0"/>
<gene>
    <name evidence="2" type="ORF">C480_18227</name>
</gene>
<protein>
    <submittedName>
        <fullName evidence="2">Uncharacterized protein</fullName>
    </submittedName>
</protein>
<dbReference type="EMBL" id="AOIP01000047">
    <property type="protein sequence ID" value="ELZ01256.1"/>
    <property type="molecule type" value="Genomic_DNA"/>
</dbReference>
<accession>M0ARB0</accession>
<name>M0ARB0_9EURY</name>
<keyword evidence="1" id="KW-0812">Transmembrane</keyword>
<evidence type="ECO:0000313" key="3">
    <source>
        <dbReference type="Proteomes" id="UP000011591"/>
    </source>
</evidence>
<sequence>MLSTRDSVDIPSEAATVAQRYQRIERPVSYAMAGLAGVVGAAAIFVLPLVQALLVAVAVLVLVRFPVF</sequence>
<organism evidence="2 3">
    <name type="scientific">Natrialba aegyptia DSM 13077</name>
    <dbReference type="NCBI Taxonomy" id="1227491"/>
    <lineage>
        <taxon>Archaea</taxon>
        <taxon>Methanobacteriati</taxon>
        <taxon>Methanobacteriota</taxon>
        <taxon>Stenosarchaea group</taxon>
        <taxon>Halobacteria</taxon>
        <taxon>Halobacteriales</taxon>
        <taxon>Natrialbaceae</taxon>
        <taxon>Natrialba</taxon>
    </lineage>
</organism>
<evidence type="ECO:0000256" key="1">
    <source>
        <dbReference type="SAM" id="Phobius"/>
    </source>
</evidence>
<proteinExistence type="predicted"/>
<keyword evidence="1" id="KW-0472">Membrane</keyword>